<sequence>MAAKITIGYKFIPMDNELVLHYLIAKAKGQPLPVEGLVNECNLYDDQELSKIFSKPIHDNEGRLTGCKRSFYYINRESSEHSDKSYVLRAIKMKRRKAEIKQEEQPVYDSDIDHYSVEDDQPTPVIQQEEQPTATVIQQELAPPDDDDHFDWDQFV</sequence>
<accession>A0ACC0IWM5</accession>
<protein>
    <submittedName>
        <fullName evidence="1">Uncharacterized protein</fullName>
    </submittedName>
</protein>
<evidence type="ECO:0000313" key="2">
    <source>
        <dbReference type="Proteomes" id="UP001060215"/>
    </source>
</evidence>
<organism evidence="1 2">
    <name type="scientific">Camellia lanceoleosa</name>
    <dbReference type="NCBI Taxonomy" id="1840588"/>
    <lineage>
        <taxon>Eukaryota</taxon>
        <taxon>Viridiplantae</taxon>
        <taxon>Streptophyta</taxon>
        <taxon>Embryophyta</taxon>
        <taxon>Tracheophyta</taxon>
        <taxon>Spermatophyta</taxon>
        <taxon>Magnoliopsida</taxon>
        <taxon>eudicotyledons</taxon>
        <taxon>Gunneridae</taxon>
        <taxon>Pentapetalae</taxon>
        <taxon>asterids</taxon>
        <taxon>Ericales</taxon>
        <taxon>Theaceae</taxon>
        <taxon>Camellia</taxon>
    </lineage>
</organism>
<dbReference type="Proteomes" id="UP001060215">
    <property type="component" value="Chromosome 1"/>
</dbReference>
<name>A0ACC0IWM5_9ERIC</name>
<reference evidence="1 2" key="1">
    <citation type="journal article" date="2022" name="Plant J.">
        <title>Chromosome-level genome of Camellia lanceoleosa provides a valuable resource for understanding genome evolution and self-incompatibility.</title>
        <authorList>
            <person name="Gong W."/>
            <person name="Xiao S."/>
            <person name="Wang L."/>
            <person name="Liao Z."/>
            <person name="Chang Y."/>
            <person name="Mo W."/>
            <person name="Hu G."/>
            <person name="Li W."/>
            <person name="Zhao G."/>
            <person name="Zhu H."/>
            <person name="Hu X."/>
            <person name="Ji K."/>
            <person name="Xiang X."/>
            <person name="Song Q."/>
            <person name="Yuan D."/>
            <person name="Jin S."/>
            <person name="Zhang L."/>
        </authorList>
    </citation>
    <scope>NUCLEOTIDE SEQUENCE [LARGE SCALE GENOMIC DNA]</scope>
    <source>
        <strain evidence="1">SQ_2022a</strain>
    </source>
</reference>
<dbReference type="EMBL" id="CM045758">
    <property type="protein sequence ID" value="KAI8030284.1"/>
    <property type="molecule type" value="Genomic_DNA"/>
</dbReference>
<comment type="caution">
    <text evidence="1">The sequence shown here is derived from an EMBL/GenBank/DDBJ whole genome shotgun (WGS) entry which is preliminary data.</text>
</comment>
<keyword evidence="2" id="KW-1185">Reference proteome</keyword>
<gene>
    <name evidence="1" type="ORF">LOK49_LG01G00321</name>
</gene>
<proteinExistence type="predicted"/>
<evidence type="ECO:0000313" key="1">
    <source>
        <dbReference type="EMBL" id="KAI8030284.1"/>
    </source>
</evidence>